<proteinExistence type="predicted"/>
<dbReference type="EMBL" id="PGCI01000009">
    <property type="protein sequence ID" value="PLW50737.1"/>
    <property type="molecule type" value="Genomic_DNA"/>
</dbReference>
<dbReference type="Proteomes" id="UP000235392">
    <property type="component" value="Unassembled WGS sequence"/>
</dbReference>
<sequence length="103" mass="11254">MLSLAARTRSAPLKNILVYANRSFHAGPAVRSPTGQHMAADGEELKSESDKSHKSGHKDWNEKLATHSEAGIRAEKDTRSARDMQEDTLKNDFPSHGNSGAKN</sequence>
<dbReference type="EMBL" id="PGCI01000991">
    <property type="protein sequence ID" value="PLW09796.1"/>
    <property type="molecule type" value="Genomic_DNA"/>
</dbReference>
<protein>
    <submittedName>
        <fullName evidence="2">Uncharacterized protein</fullName>
    </submittedName>
</protein>
<evidence type="ECO:0000256" key="1">
    <source>
        <dbReference type="SAM" id="MobiDB-lite"/>
    </source>
</evidence>
<evidence type="ECO:0000313" key="3">
    <source>
        <dbReference type="EMBL" id="PLW50737.1"/>
    </source>
</evidence>
<organism evidence="2 4">
    <name type="scientific">Puccinia coronata f. sp. avenae</name>
    <dbReference type="NCBI Taxonomy" id="200324"/>
    <lineage>
        <taxon>Eukaryota</taxon>
        <taxon>Fungi</taxon>
        <taxon>Dikarya</taxon>
        <taxon>Basidiomycota</taxon>
        <taxon>Pucciniomycotina</taxon>
        <taxon>Pucciniomycetes</taxon>
        <taxon>Pucciniales</taxon>
        <taxon>Pucciniaceae</taxon>
        <taxon>Puccinia</taxon>
    </lineage>
</organism>
<accession>A0A2N5S987</accession>
<evidence type="ECO:0000313" key="4">
    <source>
        <dbReference type="Proteomes" id="UP000235392"/>
    </source>
</evidence>
<dbReference type="AlphaFoldDB" id="A0A2N5S987"/>
<feature type="region of interest" description="Disordered" evidence="1">
    <location>
        <begin position="25"/>
        <end position="103"/>
    </location>
</feature>
<name>A0A2N5S987_9BASI</name>
<reference evidence="2 4" key="1">
    <citation type="submission" date="2017-11" db="EMBL/GenBank/DDBJ databases">
        <title>De novo assembly and phasing of dikaryotic genomes from two isolates of Puccinia coronata f. sp. avenae, the causal agent of oat crown rust.</title>
        <authorList>
            <person name="Miller M.E."/>
            <person name="Zhang Y."/>
            <person name="Omidvar V."/>
            <person name="Sperschneider J."/>
            <person name="Schwessinger B."/>
            <person name="Raley C."/>
            <person name="Palmer J.M."/>
            <person name="Garnica D."/>
            <person name="Upadhyaya N."/>
            <person name="Rathjen J."/>
            <person name="Taylor J.M."/>
            <person name="Park R.F."/>
            <person name="Dodds P.N."/>
            <person name="Hirsch C.D."/>
            <person name="Kianian S.F."/>
            <person name="Figueroa M."/>
        </authorList>
    </citation>
    <scope>NUCLEOTIDE SEQUENCE [LARGE SCALE GENOMIC DNA]</scope>
    <source>
        <strain evidence="2">12SD80</strain>
    </source>
</reference>
<evidence type="ECO:0000313" key="2">
    <source>
        <dbReference type="EMBL" id="PLW09796.1"/>
    </source>
</evidence>
<comment type="caution">
    <text evidence="2">The sequence shown here is derived from an EMBL/GenBank/DDBJ whole genome shotgun (WGS) entry which is preliminary data.</text>
</comment>
<feature type="compositionally biased region" description="Basic and acidic residues" evidence="1">
    <location>
        <begin position="43"/>
        <end position="90"/>
    </location>
</feature>
<gene>
    <name evidence="3" type="ORF">PCASD_00684</name>
    <name evidence="2" type="ORF">PCASD_18156</name>
</gene>